<evidence type="ECO:0000313" key="6">
    <source>
        <dbReference type="EMBL" id="MBB6218509.1"/>
    </source>
</evidence>
<dbReference type="SUPFAM" id="SSF56796">
    <property type="entry name" value="Dehydroquinate synthase-like"/>
    <property type="match status" value="1"/>
</dbReference>
<dbReference type="PANTHER" id="PTHR43616">
    <property type="entry name" value="GLYCEROL DEHYDROGENASE"/>
    <property type="match status" value="1"/>
</dbReference>
<dbReference type="Gene3D" id="3.40.50.1970">
    <property type="match status" value="1"/>
</dbReference>
<keyword evidence="7" id="KW-1185">Reference proteome</keyword>
<dbReference type="PANTHER" id="PTHR43616:SF3">
    <property type="entry name" value="HYDROXYCARBOXYLATE DEHYDROGENASE A"/>
    <property type="match status" value="1"/>
</dbReference>
<evidence type="ECO:0000256" key="4">
    <source>
        <dbReference type="PIRSR" id="PIRSR000112-3"/>
    </source>
</evidence>
<keyword evidence="2 6" id="KW-0560">Oxidoreductase</keyword>
<evidence type="ECO:0000256" key="1">
    <source>
        <dbReference type="ARBA" id="ARBA00022723"/>
    </source>
</evidence>
<gene>
    <name evidence="6" type="ORF">HNQ80_004675</name>
</gene>
<dbReference type="InterPro" id="IPR001670">
    <property type="entry name" value="ADH_Fe/GldA"/>
</dbReference>
<organism evidence="6 7">
    <name type="scientific">Anaerosolibacter carboniphilus</name>
    <dbReference type="NCBI Taxonomy" id="1417629"/>
    <lineage>
        <taxon>Bacteria</taxon>
        <taxon>Bacillati</taxon>
        <taxon>Bacillota</taxon>
        <taxon>Clostridia</taxon>
        <taxon>Peptostreptococcales</taxon>
        <taxon>Thermotaleaceae</taxon>
        <taxon>Anaerosolibacter</taxon>
    </lineage>
</organism>
<dbReference type="AlphaFoldDB" id="A0A841L7Y8"/>
<dbReference type="InterPro" id="IPR016205">
    <property type="entry name" value="Glycerol_DH"/>
</dbReference>
<feature type="binding site" evidence="4">
    <location>
        <position position="126"/>
    </location>
    <ligand>
        <name>NAD(+)</name>
        <dbReference type="ChEBI" id="CHEBI:57540"/>
    </ligand>
</feature>
<dbReference type="EMBL" id="JACHEN010000040">
    <property type="protein sequence ID" value="MBB6218509.1"/>
    <property type="molecule type" value="Genomic_DNA"/>
</dbReference>
<name>A0A841L7Y8_9FIRM</name>
<dbReference type="EC" id="1.1.1.6" evidence="6"/>
<protein>
    <submittedName>
        <fullName evidence="6">Glycerol dehydrogenase</fullName>
        <ecNumber evidence="6">1.1.1.6</ecNumber>
    </submittedName>
</protein>
<keyword evidence="1 3" id="KW-0479">Metal-binding</keyword>
<feature type="domain" description="Alcohol dehydrogenase iron-type/glycerol dehydrogenase GldA" evidence="5">
    <location>
        <begin position="10"/>
        <end position="147"/>
    </location>
</feature>
<keyword evidence="3" id="KW-0862">Zinc</keyword>
<evidence type="ECO:0000256" key="3">
    <source>
        <dbReference type="PIRSR" id="PIRSR000112-1"/>
    </source>
</evidence>
<reference evidence="6 7" key="1">
    <citation type="submission" date="2020-08" db="EMBL/GenBank/DDBJ databases">
        <title>Genomic Encyclopedia of Type Strains, Phase IV (KMG-IV): sequencing the most valuable type-strain genomes for metagenomic binning, comparative biology and taxonomic classification.</title>
        <authorList>
            <person name="Goeker M."/>
        </authorList>
    </citation>
    <scope>NUCLEOTIDE SEQUENCE [LARGE SCALE GENOMIC DNA]</scope>
    <source>
        <strain evidence="6 7">DSM 103526</strain>
    </source>
</reference>
<feature type="binding site" evidence="3">
    <location>
        <position position="172"/>
    </location>
    <ligand>
        <name>glycerol</name>
        <dbReference type="ChEBI" id="CHEBI:17754"/>
    </ligand>
</feature>
<feature type="binding site" evidence="3">
    <location>
        <position position="255"/>
    </location>
    <ligand>
        <name>glycerol</name>
        <dbReference type="ChEBI" id="CHEBI:17754"/>
    </ligand>
</feature>
<comment type="cofactor">
    <cofactor evidence="3">
        <name>Zn(2+)</name>
        <dbReference type="ChEBI" id="CHEBI:29105"/>
    </cofactor>
    <text evidence="3">Binds 1 zinc ion per subunit.</text>
</comment>
<comment type="caution">
    <text evidence="6">The sequence shown here is derived from an EMBL/GenBank/DDBJ whole genome shotgun (WGS) entry which is preliminary data.</text>
</comment>
<dbReference type="CDD" id="cd08171">
    <property type="entry name" value="GlyDH-like"/>
    <property type="match status" value="1"/>
</dbReference>
<evidence type="ECO:0000256" key="2">
    <source>
        <dbReference type="ARBA" id="ARBA00023002"/>
    </source>
</evidence>
<dbReference type="Pfam" id="PF00465">
    <property type="entry name" value="Fe-ADH"/>
    <property type="match status" value="1"/>
</dbReference>
<dbReference type="Proteomes" id="UP000579281">
    <property type="component" value="Unassembled WGS sequence"/>
</dbReference>
<accession>A0A841L7Y8</accession>
<feature type="binding site" evidence="4">
    <location>
        <position position="132"/>
    </location>
    <ligand>
        <name>NAD(+)</name>
        <dbReference type="ChEBI" id="CHEBI:57540"/>
    </ligand>
</feature>
<sequence>MNKIMVKFPNYTIGENVLKDLGNTVKKYGQRVLIVGGRKALEMTQREIEITLQENRIDIIDFHWYGGECTKKNIDMAAEKAQQTAADIIIGVGGGKAIDTAKGAAQRVGLPVITIPTIAATCAATTALSIVYTEQGSFDFLFHLSEPPVHIFMDSHVIANAPTKYLWAGIGDTIAKYYEVGVTTRGKKLCHSASMAKELSSMCAFPLIEYGVKALSDSENKVSSFELEQIILNNIISTGIVAMLVGDENNGAAAHGLFYGLTLLEEIEKHHLHGEVVGYGVLVLLVMDEQKEEFERLYPFYKQAKLPTCLSDIDVKDDRMYLESVLEKAVNAPDMLKMPYKVTKDMLFNAIQDLEKLNK</sequence>
<feature type="binding site" evidence="4">
    <location>
        <position position="128"/>
    </location>
    <ligand>
        <name>NAD(+)</name>
        <dbReference type="ChEBI" id="CHEBI:57540"/>
    </ligand>
</feature>
<feature type="binding site" evidence="3">
    <location>
        <position position="273"/>
    </location>
    <ligand>
        <name>glycerol</name>
        <dbReference type="ChEBI" id="CHEBI:17754"/>
    </ligand>
</feature>
<keyword evidence="4" id="KW-0520">NAD</keyword>
<dbReference type="RefSeq" id="WP_184313045.1">
    <property type="nucleotide sequence ID" value="NZ_JACHEN010000040.1"/>
</dbReference>
<evidence type="ECO:0000259" key="5">
    <source>
        <dbReference type="Pfam" id="PF00465"/>
    </source>
</evidence>
<evidence type="ECO:0000313" key="7">
    <source>
        <dbReference type="Proteomes" id="UP000579281"/>
    </source>
</evidence>
<dbReference type="PIRSF" id="PIRSF000112">
    <property type="entry name" value="Glycerol_dehydrogenase"/>
    <property type="match status" value="1"/>
</dbReference>
<feature type="binding site" evidence="4">
    <location>
        <begin position="95"/>
        <end position="99"/>
    </location>
    <ligand>
        <name>NAD(+)</name>
        <dbReference type="ChEBI" id="CHEBI:57540"/>
    </ligand>
</feature>
<dbReference type="Gene3D" id="1.20.1090.10">
    <property type="entry name" value="Dehydroquinate synthase-like - alpha domain"/>
    <property type="match status" value="1"/>
</dbReference>
<proteinExistence type="predicted"/>
<dbReference type="GO" id="GO:0046872">
    <property type="term" value="F:metal ion binding"/>
    <property type="evidence" value="ECO:0007669"/>
    <property type="project" value="UniProtKB-KW"/>
</dbReference>
<dbReference type="GO" id="GO:0008888">
    <property type="term" value="F:glycerol dehydrogenase (NAD+) activity"/>
    <property type="evidence" value="ECO:0007669"/>
    <property type="project" value="UniProtKB-EC"/>
</dbReference>